<feature type="signal peptide" evidence="1">
    <location>
        <begin position="1"/>
        <end position="19"/>
    </location>
</feature>
<keyword evidence="3" id="KW-1185">Reference proteome</keyword>
<evidence type="ECO:0000313" key="3">
    <source>
        <dbReference type="Proteomes" id="UP000631694"/>
    </source>
</evidence>
<sequence length="117" mass="12431">MAALAIAAGLIVGAAPAHAEETEFTGDVLRLAEVLGALTHLDGLCGGGDGAVWRAKMQALIDAETPQPETRRRYVDVFNRANRTYAALYLGCSDRARAAIDRLLDEGGRVTGRLAHE</sequence>
<comment type="caution">
    <text evidence="2">The sequence shown here is derived from an EMBL/GenBank/DDBJ whole genome shotgun (WGS) entry which is preliminary data.</text>
</comment>
<protein>
    <submittedName>
        <fullName evidence="2">TIGR02301 family protein</fullName>
    </submittedName>
</protein>
<keyword evidence="1" id="KW-0732">Signal</keyword>
<dbReference type="RefSeq" id="WP_197311578.1">
    <property type="nucleotide sequence ID" value="NZ_JADZLT010000050.1"/>
</dbReference>
<accession>A0A931I445</accession>
<dbReference type="Pfam" id="PF09539">
    <property type="entry name" value="DUF2385"/>
    <property type="match status" value="1"/>
</dbReference>
<dbReference type="EMBL" id="JADZLT010000050">
    <property type="protein sequence ID" value="MBH0238513.1"/>
    <property type="molecule type" value="Genomic_DNA"/>
</dbReference>
<gene>
    <name evidence="2" type="ORF">I5731_11820</name>
</gene>
<feature type="chain" id="PRO_5037173886" evidence="1">
    <location>
        <begin position="20"/>
        <end position="117"/>
    </location>
</feature>
<dbReference type="InterPro" id="IPR012645">
    <property type="entry name" value="CHP02301"/>
</dbReference>
<evidence type="ECO:0000256" key="1">
    <source>
        <dbReference type="SAM" id="SignalP"/>
    </source>
</evidence>
<reference evidence="2" key="1">
    <citation type="submission" date="2020-12" db="EMBL/GenBank/DDBJ databases">
        <title>Methylobrevis albus sp. nov., isolated from fresh water lack sediment.</title>
        <authorList>
            <person name="Zou Q."/>
        </authorList>
    </citation>
    <scope>NUCLEOTIDE SEQUENCE</scope>
    <source>
        <strain evidence="2">L22</strain>
    </source>
</reference>
<proteinExistence type="predicted"/>
<organism evidence="2 3">
    <name type="scientific">Methylobrevis albus</name>
    <dbReference type="NCBI Taxonomy" id="2793297"/>
    <lineage>
        <taxon>Bacteria</taxon>
        <taxon>Pseudomonadati</taxon>
        <taxon>Pseudomonadota</taxon>
        <taxon>Alphaproteobacteria</taxon>
        <taxon>Hyphomicrobiales</taxon>
        <taxon>Pleomorphomonadaceae</taxon>
        <taxon>Methylobrevis</taxon>
    </lineage>
</organism>
<evidence type="ECO:0000313" key="2">
    <source>
        <dbReference type="EMBL" id="MBH0238513.1"/>
    </source>
</evidence>
<dbReference type="Proteomes" id="UP000631694">
    <property type="component" value="Unassembled WGS sequence"/>
</dbReference>
<dbReference type="NCBIfam" id="TIGR02301">
    <property type="entry name" value="TIGR02301 family protein"/>
    <property type="match status" value="1"/>
</dbReference>
<name>A0A931I445_9HYPH</name>
<dbReference type="AlphaFoldDB" id="A0A931I445"/>